<dbReference type="Proteomes" id="UP000440198">
    <property type="component" value="Unassembled WGS sequence"/>
</dbReference>
<dbReference type="InterPro" id="IPR032573">
    <property type="entry name" value="DUF4925"/>
</dbReference>
<dbReference type="AlphaFoldDB" id="A0A174EB11"/>
<dbReference type="Proteomes" id="UP000421791">
    <property type="component" value="Unassembled WGS sequence"/>
</dbReference>
<dbReference type="STRING" id="338188.ERS852397_01823"/>
<dbReference type="GeneID" id="92989902"/>
<keyword evidence="6" id="KW-1185">Reference proteome</keyword>
<protein>
    <submittedName>
        <fullName evidence="2">DUF4925 domain-containing protein</fullName>
    </submittedName>
    <submittedName>
        <fullName evidence="1">Putative exported lipoprotein</fullName>
    </submittedName>
</protein>
<dbReference type="PROSITE" id="PS51257">
    <property type="entry name" value="PROKAR_LIPOPROTEIN"/>
    <property type="match status" value="1"/>
</dbReference>
<proteinExistence type="predicted"/>
<accession>A0A174EB11</accession>
<dbReference type="Pfam" id="PF16272">
    <property type="entry name" value="DUF4925"/>
    <property type="match status" value="2"/>
</dbReference>
<evidence type="ECO:0000313" key="3">
    <source>
        <dbReference type="EMBL" id="KAA5255117.1"/>
    </source>
</evidence>
<organism evidence="1 4">
    <name type="scientific">Bacteroides finegoldii</name>
    <dbReference type="NCBI Taxonomy" id="338188"/>
    <lineage>
        <taxon>Bacteria</taxon>
        <taxon>Pseudomonadati</taxon>
        <taxon>Bacteroidota</taxon>
        <taxon>Bacteroidia</taxon>
        <taxon>Bacteroidales</taxon>
        <taxon>Bacteroidaceae</taxon>
        <taxon>Bacteroides</taxon>
    </lineage>
</organism>
<dbReference type="RefSeq" id="WP_007748453.1">
    <property type="nucleotide sequence ID" value="NZ_CABIXA010000008.1"/>
</dbReference>
<dbReference type="EMBL" id="VWAG01000029">
    <property type="protein sequence ID" value="KAA5255117.1"/>
    <property type="molecule type" value="Genomic_DNA"/>
</dbReference>
<dbReference type="Proteomes" id="UP000095517">
    <property type="component" value="Unassembled WGS sequence"/>
</dbReference>
<gene>
    <name evidence="1" type="ORF">ERS852397_01823</name>
    <name evidence="3" type="ORF">F2Z09_14645</name>
    <name evidence="2" type="ORF">F2Z22_16300</name>
</gene>
<dbReference type="EMBL" id="VWAK01000032">
    <property type="protein sequence ID" value="KAA5228917.1"/>
    <property type="molecule type" value="Genomic_DNA"/>
</dbReference>
<reference evidence="1 4" key="1">
    <citation type="submission" date="2015-09" db="EMBL/GenBank/DDBJ databases">
        <authorList>
            <consortium name="Pathogen Informatics"/>
        </authorList>
    </citation>
    <scope>NUCLEOTIDE SEQUENCE [LARGE SCALE GENOMIC DNA]</scope>
    <source>
        <strain evidence="1 4">2789STDY5608840</strain>
    </source>
</reference>
<evidence type="ECO:0000313" key="5">
    <source>
        <dbReference type="Proteomes" id="UP000421791"/>
    </source>
</evidence>
<evidence type="ECO:0000313" key="4">
    <source>
        <dbReference type="Proteomes" id="UP000095517"/>
    </source>
</evidence>
<evidence type="ECO:0000313" key="6">
    <source>
        <dbReference type="Proteomes" id="UP000440198"/>
    </source>
</evidence>
<name>A0A174EB11_9BACE</name>
<sequence length="401" mass="44775">MKTSKKLFYVACMALLLVSCEKTYNDKLFWPGEISQEYGSYIKPYTLDLTYSGEKLAGKTVNFKTEDSETGTLTLNDIIPGENTTPINDVQLNESGEKDAYTFNGTSVTETGAEVKYSGKITPKAMQLSLEVTMAHYGSVANTYVFPAYSHTTTEEVTVRNSGASYVNITVKEESESIKPIILQIKQMATNVLDVLFPYILKDLTLERNGLVTANYTTSSINFDEIIEIANANKTDAEFKSLLRQRTYVPSPIGLAYWNQTDDNSFVLQLNIPAIISLITQNNGQEIDNQLIIGIGEALIKSDPVRLKLALSALNTVLNNQILTYILKVDDATFTMLMSWLKNGIPMEISQTTKDHTYIYFNKESLTPFVNIISSLLKMDLKEVTTLLDKMEIGVDLTIQQ</sequence>
<reference evidence="5 6" key="2">
    <citation type="journal article" date="2019" name="Nat. Med.">
        <title>A library of human gut bacterial isolates paired with longitudinal multiomics data enables mechanistic microbiome research.</title>
        <authorList>
            <person name="Poyet M."/>
            <person name="Groussin M."/>
            <person name="Gibbons S.M."/>
            <person name="Avila-Pacheco J."/>
            <person name="Jiang X."/>
            <person name="Kearney S.M."/>
            <person name="Perrotta A.R."/>
            <person name="Berdy B."/>
            <person name="Zhao S."/>
            <person name="Lieberman T.D."/>
            <person name="Swanson P.K."/>
            <person name="Smith M."/>
            <person name="Roesemann S."/>
            <person name="Alexander J.E."/>
            <person name="Rich S.A."/>
            <person name="Livny J."/>
            <person name="Vlamakis H."/>
            <person name="Clish C."/>
            <person name="Bullock K."/>
            <person name="Deik A."/>
            <person name="Scott J."/>
            <person name="Pierce K.A."/>
            <person name="Xavier R.J."/>
            <person name="Alm E.J."/>
        </authorList>
    </citation>
    <scope>NUCLEOTIDE SEQUENCE [LARGE SCALE GENOMIC DNA]</scope>
    <source>
        <strain evidence="3 6">BIOML-A2</strain>
        <strain evidence="2 5">BIOML-A6</strain>
    </source>
</reference>
<evidence type="ECO:0000313" key="1">
    <source>
        <dbReference type="EMBL" id="CUO33776.1"/>
    </source>
</evidence>
<evidence type="ECO:0000313" key="2">
    <source>
        <dbReference type="EMBL" id="KAA5228917.1"/>
    </source>
</evidence>
<keyword evidence="1" id="KW-0449">Lipoprotein</keyword>
<dbReference type="EMBL" id="CYZH01000008">
    <property type="protein sequence ID" value="CUO33776.1"/>
    <property type="molecule type" value="Genomic_DNA"/>
</dbReference>